<evidence type="ECO:0000313" key="3">
    <source>
        <dbReference type="Proteomes" id="UP001498398"/>
    </source>
</evidence>
<feature type="compositionally biased region" description="Polar residues" evidence="1">
    <location>
        <begin position="134"/>
        <end position="157"/>
    </location>
</feature>
<protein>
    <submittedName>
        <fullName evidence="2">Uncharacterized protein</fullName>
    </submittedName>
</protein>
<name>A0ABR1J6A7_9AGAR</name>
<keyword evidence="3" id="KW-1185">Reference proteome</keyword>
<sequence>MLIGILVIFNGDDPQDLANQLVKNGKWMDNIVYSASLGKSSSSGSFSSDISRSGNFYFGGYATAGSKTGGKFSNHLHQGLSLLEIGRSSTVVAVSPVSESPTLSHPETSPFASSTSSPSASILASSTPPTPSTQNEPKATSGTTSQSTRNGESQSSGAPVVNGGSLPGQAGIPIKLS</sequence>
<comment type="caution">
    <text evidence="2">The sequence shown here is derived from an EMBL/GenBank/DDBJ whole genome shotgun (WGS) entry which is preliminary data.</text>
</comment>
<feature type="compositionally biased region" description="Low complexity" evidence="1">
    <location>
        <begin position="108"/>
        <end position="127"/>
    </location>
</feature>
<feature type="region of interest" description="Disordered" evidence="1">
    <location>
        <begin position="94"/>
        <end position="177"/>
    </location>
</feature>
<dbReference type="Proteomes" id="UP001498398">
    <property type="component" value="Unassembled WGS sequence"/>
</dbReference>
<feature type="compositionally biased region" description="Polar residues" evidence="1">
    <location>
        <begin position="94"/>
        <end position="107"/>
    </location>
</feature>
<reference evidence="2 3" key="1">
    <citation type="submission" date="2024-01" db="EMBL/GenBank/DDBJ databases">
        <title>A draft genome for the cacao thread blight pathogen Marasmiellus scandens.</title>
        <authorList>
            <person name="Baruah I.K."/>
            <person name="Leung J."/>
            <person name="Bukari Y."/>
            <person name="Amoako-Attah I."/>
            <person name="Meinhardt L.W."/>
            <person name="Bailey B.A."/>
            <person name="Cohen S.P."/>
        </authorList>
    </citation>
    <scope>NUCLEOTIDE SEQUENCE [LARGE SCALE GENOMIC DNA]</scope>
    <source>
        <strain evidence="2 3">GH-19</strain>
    </source>
</reference>
<dbReference type="EMBL" id="JBANRG010000040">
    <property type="protein sequence ID" value="KAK7447699.1"/>
    <property type="molecule type" value="Genomic_DNA"/>
</dbReference>
<gene>
    <name evidence="2" type="ORF">VKT23_013954</name>
</gene>
<evidence type="ECO:0000256" key="1">
    <source>
        <dbReference type="SAM" id="MobiDB-lite"/>
    </source>
</evidence>
<organism evidence="2 3">
    <name type="scientific">Marasmiellus scandens</name>
    <dbReference type="NCBI Taxonomy" id="2682957"/>
    <lineage>
        <taxon>Eukaryota</taxon>
        <taxon>Fungi</taxon>
        <taxon>Dikarya</taxon>
        <taxon>Basidiomycota</taxon>
        <taxon>Agaricomycotina</taxon>
        <taxon>Agaricomycetes</taxon>
        <taxon>Agaricomycetidae</taxon>
        <taxon>Agaricales</taxon>
        <taxon>Marasmiineae</taxon>
        <taxon>Omphalotaceae</taxon>
        <taxon>Marasmiellus</taxon>
    </lineage>
</organism>
<accession>A0ABR1J6A7</accession>
<evidence type="ECO:0000313" key="2">
    <source>
        <dbReference type="EMBL" id="KAK7447699.1"/>
    </source>
</evidence>
<proteinExistence type="predicted"/>